<comment type="catalytic activity">
    <reaction evidence="3">
        <text>a nitrile + 2 H2O = a carboxylate + NH4(+)</text>
        <dbReference type="Rhea" id="RHEA:21724"/>
        <dbReference type="ChEBI" id="CHEBI:15377"/>
        <dbReference type="ChEBI" id="CHEBI:18379"/>
        <dbReference type="ChEBI" id="CHEBI:28938"/>
        <dbReference type="ChEBI" id="CHEBI:29067"/>
        <dbReference type="EC" id="3.5.5.1"/>
    </reaction>
</comment>
<comment type="similarity">
    <text evidence="1">Belongs to the carbon-nitrogen hydrolase superfamily. Nitrilase family.</text>
</comment>
<dbReference type="PROSITE" id="PS00920">
    <property type="entry name" value="NITRIL_CHT_1"/>
    <property type="match status" value="1"/>
</dbReference>
<keyword evidence="8" id="KW-1185">Reference proteome</keyword>
<protein>
    <recommendedName>
        <fullName evidence="4">nitrilase</fullName>
        <ecNumber evidence="4">3.5.5.1</ecNumber>
    </recommendedName>
</protein>
<evidence type="ECO:0000259" key="6">
    <source>
        <dbReference type="PROSITE" id="PS50263"/>
    </source>
</evidence>
<evidence type="ECO:0000256" key="4">
    <source>
        <dbReference type="ARBA" id="ARBA00039045"/>
    </source>
</evidence>
<dbReference type="CDD" id="cd07564">
    <property type="entry name" value="nitrilases_CHs"/>
    <property type="match status" value="1"/>
</dbReference>
<comment type="caution">
    <text evidence="7">The sequence shown here is derived from an EMBL/GenBank/DDBJ whole genome shotgun (WGS) entry which is preliminary data.</text>
</comment>
<dbReference type="EC" id="3.5.5.1" evidence="4"/>
<dbReference type="SUPFAM" id="SSF56317">
    <property type="entry name" value="Carbon-nitrogen hydrolase"/>
    <property type="match status" value="1"/>
</dbReference>
<proteinExistence type="inferred from homology"/>
<gene>
    <name evidence="7" type="ORF">BJ875DRAFT_502179</name>
</gene>
<dbReference type="InterPro" id="IPR003010">
    <property type="entry name" value="C-N_Hydrolase"/>
</dbReference>
<dbReference type="InterPro" id="IPR044149">
    <property type="entry name" value="Nitrilases_CHs"/>
</dbReference>
<dbReference type="Proteomes" id="UP000824998">
    <property type="component" value="Unassembled WGS sequence"/>
</dbReference>
<dbReference type="OrthoDB" id="10250282at2759"/>
<evidence type="ECO:0000256" key="3">
    <source>
        <dbReference type="ARBA" id="ARBA00036406"/>
    </source>
</evidence>
<dbReference type="FunFam" id="3.60.110.10:FF:000011">
    <property type="entry name" value="Cyanide hydratase"/>
    <property type="match status" value="1"/>
</dbReference>
<evidence type="ECO:0000313" key="7">
    <source>
        <dbReference type="EMBL" id="KAG9238193.1"/>
    </source>
</evidence>
<evidence type="ECO:0000313" key="8">
    <source>
        <dbReference type="Proteomes" id="UP000824998"/>
    </source>
</evidence>
<reference evidence="7" key="1">
    <citation type="journal article" date="2021" name="IMA Fungus">
        <title>Genomic characterization of three marine fungi, including Emericellopsis atlantica sp. nov. with signatures of a generalist lifestyle and marine biomass degradation.</title>
        <authorList>
            <person name="Hagestad O.C."/>
            <person name="Hou L."/>
            <person name="Andersen J.H."/>
            <person name="Hansen E.H."/>
            <person name="Altermark B."/>
            <person name="Li C."/>
            <person name="Kuhnert E."/>
            <person name="Cox R.J."/>
            <person name="Crous P.W."/>
            <person name="Spatafora J.W."/>
            <person name="Lail K."/>
            <person name="Amirebrahimi M."/>
            <person name="Lipzen A."/>
            <person name="Pangilinan J."/>
            <person name="Andreopoulos W."/>
            <person name="Hayes R.D."/>
            <person name="Ng V."/>
            <person name="Grigoriev I.V."/>
            <person name="Jackson S.A."/>
            <person name="Sutton T.D.S."/>
            <person name="Dobson A.D.W."/>
            <person name="Rama T."/>
        </authorList>
    </citation>
    <scope>NUCLEOTIDE SEQUENCE</scope>
    <source>
        <strain evidence="7">TRa018bII</strain>
    </source>
</reference>
<dbReference type="PROSITE" id="PS00921">
    <property type="entry name" value="NITRIL_CHT_2"/>
    <property type="match status" value="1"/>
</dbReference>
<feature type="active site" description="Proton acceptor" evidence="5">
    <location>
        <position position="56"/>
    </location>
</feature>
<dbReference type="InterPro" id="IPR000132">
    <property type="entry name" value="Nitrilase/CN_hydratase_CS"/>
</dbReference>
<feature type="domain" description="CN hydrolase" evidence="6">
    <location>
        <begin position="16"/>
        <end position="290"/>
    </location>
</feature>
<organism evidence="7 8">
    <name type="scientific">Amylocarpus encephaloides</name>
    <dbReference type="NCBI Taxonomy" id="45428"/>
    <lineage>
        <taxon>Eukaryota</taxon>
        <taxon>Fungi</taxon>
        <taxon>Dikarya</taxon>
        <taxon>Ascomycota</taxon>
        <taxon>Pezizomycotina</taxon>
        <taxon>Leotiomycetes</taxon>
        <taxon>Helotiales</taxon>
        <taxon>Helotiales incertae sedis</taxon>
        <taxon>Amylocarpus</taxon>
    </lineage>
</organism>
<dbReference type="PANTHER" id="PTHR46044">
    <property type="entry name" value="NITRILASE"/>
    <property type="match status" value="1"/>
</dbReference>
<dbReference type="GO" id="GO:0000257">
    <property type="term" value="F:nitrilase activity"/>
    <property type="evidence" value="ECO:0007669"/>
    <property type="project" value="UniProtKB-EC"/>
</dbReference>
<keyword evidence="2 7" id="KW-0378">Hydrolase</keyword>
<dbReference type="EMBL" id="MU251373">
    <property type="protein sequence ID" value="KAG9238193.1"/>
    <property type="molecule type" value="Genomic_DNA"/>
</dbReference>
<evidence type="ECO:0000256" key="5">
    <source>
        <dbReference type="PROSITE-ProRule" id="PRU10139"/>
    </source>
</evidence>
<dbReference type="GO" id="GO:0016836">
    <property type="term" value="F:hydro-lyase activity"/>
    <property type="evidence" value="ECO:0007669"/>
    <property type="project" value="UniProtKB-ARBA"/>
</dbReference>
<dbReference type="AlphaFoldDB" id="A0A9P7YQN6"/>
<accession>A0A9P7YQN6</accession>
<dbReference type="Pfam" id="PF00795">
    <property type="entry name" value="CN_hydrolase"/>
    <property type="match status" value="1"/>
</dbReference>
<evidence type="ECO:0000256" key="1">
    <source>
        <dbReference type="ARBA" id="ARBA00008129"/>
    </source>
</evidence>
<name>A0A9P7YQN6_9HELO</name>
<dbReference type="PROSITE" id="PS50263">
    <property type="entry name" value="CN_HYDROLASE"/>
    <property type="match status" value="1"/>
</dbReference>
<sequence>MGIMQHEAGKSYPNQVIVAVTQLEPAWLNLQASVKKTCKYITEDASNGAELVSFAEAFIPGYPAWIWSRPLDPMLHTEYIKNSLVVDSDEMRTLQSCAATNKIVVSLGFSENDHNSLYISQAILDVTGEIVMKRRKLKATHMERTIFGDASGDSLMNVATTGIGRRVGALNCWEHAQPLLKYHTIGLREEVHCAAWPPLVPHDGGAGSFSMSSDGCLALSQVYAMESQTFVLHATQIIGERGIEKMSTKQGVIMNSPGGGASCIIGSDGRVMTRPLDPLEEGIIYEELDFDAAVFARSFLDVAGHYSRPDLPWLGADTRQRKVVMVEKEAGEDVAKVVGWMDGW</sequence>
<dbReference type="InterPro" id="IPR036526">
    <property type="entry name" value="C-N_Hydrolase_sf"/>
</dbReference>
<dbReference type="PANTHER" id="PTHR46044:SF14">
    <property type="entry name" value="ARYLACETONITRILASE"/>
    <property type="match status" value="1"/>
</dbReference>
<dbReference type="Gene3D" id="3.60.110.10">
    <property type="entry name" value="Carbon-nitrogen hydrolase"/>
    <property type="match status" value="1"/>
</dbReference>
<evidence type="ECO:0000256" key="2">
    <source>
        <dbReference type="ARBA" id="ARBA00022801"/>
    </source>
</evidence>